<keyword evidence="2" id="KW-0963">Cytoplasm</keyword>
<feature type="region of interest" description="Disordered" evidence="9">
    <location>
        <begin position="1156"/>
        <end position="1182"/>
    </location>
</feature>
<feature type="compositionally biased region" description="Low complexity" evidence="9">
    <location>
        <begin position="86"/>
        <end position="101"/>
    </location>
</feature>
<evidence type="ECO:0000313" key="12">
    <source>
        <dbReference type="Proteomes" id="UP001161017"/>
    </source>
</evidence>
<comment type="function">
    <text evidence="5">RNA-binding nucleolar protein required for pre-rRNA processing. Involved in production of 18S rRNA and assembly of small ribosomal subunit.</text>
</comment>
<feature type="compositionally biased region" description="Low complexity" evidence="9">
    <location>
        <begin position="221"/>
        <end position="232"/>
    </location>
</feature>
<evidence type="ECO:0000256" key="6">
    <source>
        <dbReference type="ARBA" id="ARBA00060736"/>
    </source>
</evidence>
<dbReference type="PANTHER" id="PTHR12537">
    <property type="entry name" value="RNA BINDING PROTEIN PUMILIO-RELATED"/>
    <property type="match status" value="1"/>
</dbReference>
<feature type="domain" description="PUM-HD" evidence="10">
    <location>
        <begin position="524"/>
        <end position="866"/>
    </location>
</feature>
<dbReference type="InterPro" id="IPR011989">
    <property type="entry name" value="ARM-like"/>
</dbReference>
<dbReference type="SUPFAM" id="SSF48371">
    <property type="entry name" value="ARM repeat"/>
    <property type="match status" value="1"/>
</dbReference>
<dbReference type="PROSITE" id="PS50302">
    <property type="entry name" value="PUM"/>
    <property type="match status" value="8"/>
</dbReference>
<dbReference type="EMBL" id="JAPUFD010000019">
    <property type="protein sequence ID" value="MDI1492457.1"/>
    <property type="molecule type" value="Genomic_DNA"/>
</dbReference>
<feature type="compositionally biased region" description="Acidic residues" evidence="9">
    <location>
        <begin position="1076"/>
        <end position="1085"/>
    </location>
</feature>
<keyword evidence="3" id="KW-0677">Repeat</keyword>
<proteinExistence type="inferred from homology"/>
<feature type="compositionally biased region" description="Acidic residues" evidence="9">
    <location>
        <begin position="1289"/>
        <end position="1303"/>
    </location>
</feature>
<dbReference type="GO" id="GO:0003730">
    <property type="term" value="F:mRNA 3'-UTR binding"/>
    <property type="evidence" value="ECO:0007669"/>
    <property type="project" value="TreeGrafter"/>
</dbReference>
<feature type="region of interest" description="Disordered" evidence="9">
    <location>
        <begin position="319"/>
        <end position="359"/>
    </location>
</feature>
<feature type="compositionally biased region" description="Polar residues" evidence="9">
    <location>
        <begin position="396"/>
        <end position="431"/>
    </location>
</feature>
<name>A0AA43QUF2_9LECA</name>
<feature type="compositionally biased region" description="Polar residues" evidence="9">
    <location>
        <begin position="1169"/>
        <end position="1179"/>
    </location>
</feature>
<feature type="repeat" description="Pumilio" evidence="8">
    <location>
        <begin position="690"/>
        <end position="725"/>
    </location>
</feature>
<dbReference type="InterPro" id="IPR033133">
    <property type="entry name" value="PUM-HD"/>
</dbReference>
<keyword evidence="12" id="KW-1185">Reference proteome</keyword>
<feature type="repeat" description="Pumilio" evidence="8">
    <location>
        <begin position="618"/>
        <end position="653"/>
    </location>
</feature>
<feature type="region of interest" description="Disordered" evidence="9">
    <location>
        <begin position="1271"/>
        <end position="1320"/>
    </location>
</feature>
<feature type="region of interest" description="Disordered" evidence="9">
    <location>
        <begin position="179"/>
        <end position="257"/>
    </location>
</feature>
<keyword evidence="4" id="KW-0694">RNA-binding</keyword>
<feature type="compositionally biased region" description="Basic and acidic residues" evidence="9">
    <location>
        <begin position="245"/>
        <end position="255"/>
    </location>
</feature>
<dbReference type="GO" id="GO:0051213">
    <property type="term" value="F:dioxygenase activity"/>
    <property type="evidence" value="ECO:0007669"/>
    <property type="project" value="UniProtKB-KW"/>
</dbReference>
<evidence type="ECO:0000256" key="7">
    <source>
        <dbReference type="ARBA" id="ARBA00081811"/>
    </source>
</evidence>
<protein>
    <recommendedName>
        <fullName evidence="7">Pumilio homology domain family member 3</fullName>
    </recommendedName>
</protein>
<dbReference type="InterPro" id="IPR033712">
    <property type="entry name" value="Pumilio_RNA-bd"/>
</dbReference>
<evidence type="ECO:0000256" key="1">
    <source>
        <dbReference type="ARBA" id="ARBA00004496"/>
    </source>
</evidence>
<dbReference type="Pfam" id="PF00806">
    <property type="entry name" value="PUF"/>
    <property type="match status" value="8"/>
</dbReference>
<dbReference type="PANTHER" id="PTHR12537:SF12">
    <property type="entry name" value="MATERNAL PROTEIN PUMILIO"/>
    <property type="match status" value="1"/>
</dbReference>
<dbReference type="PROSITE" id="PS50303">
    <property type="entry name" value="PUM_HD"/>
    <property type="match status" value="1"/>
</dbReference>
<dbReference type="InterPro" id="IPR002347">
    <property type="entry name" value="SDR_fam"/>
</dbReference>
<dbReference type="CDD" id="cd07920">
    <property type="entry name" value="Pumilio"/>
    <property type="match status" value="1"/>
</dbReference>
<dbReference type="Pfam" id="PF00106">
    <property type="entry name" value="adh_short"/>
    <property type="match status" value="2"/>
</dbReference>
<feature type="compositionally biased region" description="Polar residues" evidence="9">
    <location>
        <begin position="319"/>
        <end position="357"/>
    </location>
</feature>
<reference evidence="11" key="1">
    <citation type="journal article" date="2023" name="Genome Biol. Evol.">
        <title>First Whole Genome Sequence and Flow Cytometry Genome Size Data for the Lichen-Forming Fungus Ramalina farinacea (Ascomycota).</title>
        <authorList>
            <person name="Llewellyn T."/>
            <person name="Mian S."/>
            <person name="Hill R."/>
            <person name="Leitch I.J."/>
            <person name="Gaya E."/>
        </authorList>
    </citation>
    <scope>NUCLEOTIDE SEQUENCE</scope>
    <source>
        <strain evidence="11">LIQ254RAFAR</strain>
    </source>
</reference>
<evidence type="ECO:0000256" key="9">
    <source>
        <dbReference type="SAM" id="MobiDB-lite"/>
    </source>
</evidence>
<feature type="repeat" description="Pumilio" evidence="8">
    <location>
        <begin position="726"/>
        <end position="761"/>
    </location>
</feature>
<dbReference type="Gene3D" id="3.40.50.720">
    <property type="entry name" value="NAD(P)-binding Rossmann-like Domain"/>
    <property type="match status" value="1"/>
</dbReference>
<feature type="region of interest" description="Disordered" evidence="9">
    <location>
        <begin position="1045"/>
        <end position="1089"/>
    </location>
</feature>
<dbReference type="GO" id="GO:0005737">
    <property type="term" value="C:cytoplasm"/>
    <property type="evidence" value="ECO:0007669"/>
    <property type="project" value="UniProtKB-SubCell"/>
</dbReference>
<comment type="subcellular location">
    <subcellularLocation>
        <location evidence="1">Cytoplasm</location>
    </subcellularLocation>
</comment>
<evidence type="ECO:0000256" key="4">
    <source>
        <dbReference type="ARBA" id="ARBA00022884"/>
    </source>
</evidence>
<comment type="caution">
    <text evidence="11">The sequence shown here is derived from an EMBL/GenBank/DDBJ whole genome shotgun (WGS) entry which is preliminary data.</text>
</comment>
<keyword evidence="11" id="KW-0223">Dioxygenase</keyword>
<dbReference type="SMART" id="SM00025">
    <property type="entry name" value="Pumilio"/>
    <property type="match status" value="8"/>
</dbReference>
<evidence type="ECO:0000256" key="8">
    <source>
        <dbReference type="PROSITE-ProRule" id="PRU00317"/>
    </source>
</evidence>
<feature type="repeat" description="Pumilio" evidence="8">
    <location>
        <begin position="654"/>
        <end position="689"/>
    </location>
</feature>
<feature type="region of interest" description="Disordered" evidence="9">
    <location>
        <begin position="396"/>
        <end position="445"/>
    </location>
</feature>
<dbReference type="InterPro" id="IPR036291">
    <property type="entry name" value="NAD(P)-bd_dom_sf"/>
</dbReference>
<gene>
    <name evidence="11" type="primary">ADI1_2</name>
    <name evidence="11" type="ORF">OHK93_003671</name>
</gene>
<dbReference type="Proteomes" id="UP001161017">
    <property type="component" value="Unassembled WGS sequence"/>
</dbReference>
<feature type="repeat" description="Pumilio" evidence="8">
    <location>
        <begin position="762"/>
        <end position="797"/>
    </location>
</feature>
<dbReference type="Gene3D" id="1.25.10.10">
    <property type="entry name" value="Leucine-rich Repeat Variant"/>
    <property type="match status" value="1"/>
</dbReference>
<dbReference type="InterPro" id="IPR001313">
    <property type="entry name" value="Pumilio_RNA-bd_rpt"/>
</dbReference>
<accession>A0AA43QUF2</accession>
<feature type="compositionally biased region" description="Polar residues" evidence="9">
    <location>
        <begin position="181"/>
        <end position="195"/>
    </location>
</feature>
<evidence type="ECO:0000256" key="5">
    <source>
        <dbReference type="ARBA" id="ARBA00024893"/>
    </source>
</evidence>
<evidence type="ECO:0000313" key="11">
    <source>
        <dbReference type="EMBL" id="MDI1492457.1"/>
    </source>
</evidence>
<dbReference type="SUPFAM" id="SSF51735">
    <property type="entry name" value="NAD(P)-binding Rossmann-fold domains"/>
    <property type="match status" value="1"/>
</dbReference>
<comment type="similarity">
    <text evidence="6">Belongs to the PUF3 family.</text>
</comment>
<dbReference type="InterPro" id="IPR016024">
    <property type="entry name" value="ARM-type_fold"/>
</dbReference>
<evidence type="ECO:0000256" key="2">
    <source>
        <dbReference type="ARBA" id="ARBA00022490"/>
    </source>
</evidence>
<feature type="compositionally biased region" description="Gly residues" evidence="9">
    <location>
        <begin position="1054"/>
        <end position="1070"/>
    </location>
</feature>
<feature type="repeat" description="Pumilio" evidence="8">
    <location>
        <begin position="800"/>
        <end position="840"/>
    </location>
</feature>
<feature type="repeat" description="Pumilio" evidence="8">
    <location>
        <begin position="582"/>
        <end position="617"/>
    </location>
</feature>
<feature type="repeat" description="Pumilio" evidence="8">
    <location>
        <begin position="546"/>
        <end position="581"/>
    </location>
</feature>
<sequence length="1320" mass="144389">MLKSIQQPRSRVPAFGLTSGALNSEQARQGSKPLVNGLGSSANTWGGSIWGNSNAIGGGFKNGLHDRTPAQNDTFPPPMDSDIITGSGSLLPSSESDSVVSRHTPWKSVDENSLALSTGHPARSRASPDRRQKSSHTFAGNGSGDPSFFDISQAANSMSAASAHRTFLDPTSRDFVASTMLGPSTTFPSSRQNSGDDVPHNSRKTGYGNPENGLNISNRTASSNNISAYNSNVGSRNGSLPPSRGDYDPSSRNRGDFQNLQFSRLGTNAMNMTAQRLNASASAAPLIAQTTSSGARGLEQQSPTQLDHLAGQFEQLNVASQQRRPSYASSQHSPNSAMGQFPTQFAQGSSTAANDGWNQDAWAPESIDYLGYQDQNSAGSSGSAAARQGQTRMTYAGQMSESPVESNARLSHSPFYSTTGTPPVYNQSNTYPRGGHPGTSAAPASALERRLRGLQQQQGYMPHQSPALQFRNQMPFPNYDMNTQNQYRTNPLSSYYPMPPANHILANPHIPRGPARDHDLAGQMRSPLLEDFRNNSKTNKRYELKDIYEHIVEFSGDQHGSRFIQQKLETANSDEKDQVFRELHPNSRQLMTDVFGNYVIQKFFEHGNQSQKKMLAAQMKSHVLTLSTQMYGCRVVQKALEHILTDQQASLIKELEHDVMKCVKDQNGNHVVQKAIERVPAQHIQFIINAFQGKVGENATHPYGCRVIQRMLEHCEDPTRSAILQELHACAQSLINDQYGNYVTQHVIEHGRPEDRGRIINLIIFNLVAFSKHKFASNVVEKSIEFGCKEEREKIVHILTLENDQGESPIQMLIRDQYGNYVVQKLLTRLKGQEWTNFAEPVKVQVAYLKRQAYGKQIQSVEKLLYSGQPGQMHAFPPSLGPGPPMIDTSVAPTPPLIFGATGHIGRSIVKAALANNDLVTAVGRSLEDSTERMAAAFNPSIMSPTARAAAATSPSLTPENPLKEPYLGLLCDVRVRETVDAVFRESLEHWGRYDIVANCTGYGVIGACEDQDEYEIRNQFETNFWGTLNILQLSLPYFRSTYEERRKKSNNGNGNGSGNGSGNGNGNGSLNGSNPEEDDDGDDEASAHGGRYLIFSSTSGALGVPGLGPYCATKYAVEGLVESMLYEVAAYDIRATLVEPGHVRRDEPAVAPPEALPYPSALSPKSACLSNPTPSGARQKSDVPMFSHFRVLPPLPHSAYNSPSSPAHHARRMVQWLGERQPTSAVKSAELVWQLAHCRYPPLRLLLGAFAVESVRERMRGITEEIEDWSSLSFSADGAEEKEGRGEEGDEGEEGEEGEEEPMDVKMEDGETQGSGDKS</sequence>
<organism evidence="11 12">
    <name type="scientific">Ramalina farinacea</name>
    <dbReference type="NCBI Taxonomy" id="258253"/>
    <lineage>
        <taxon>Eukaryota</taxon>
        <taxon>Fungi</taxon>
        <taxon>Dikarya</taxon>
        <taxon>Ascomycota</taxon>
        <taxon>Pezizomycotina</taxon>
        <taxon>Lecanoromycetes</taxon>
        <taxon>OSLEUM clade</taxon>
        <taxon>Lecanoromycetidae</taxon>
        <taxon>Lecanorales</taxon>
        <taxon>Lecanorineae</taxon>
        <taxon>Ramalinaceae</taxon>
        <taxon>Ramalina</taxon>
    </lineage>
</organism>
<feature type="region of interest" description="Disordered" evidence="9">
    <location>
        <begin position="60"/>
        <end position="145"/>
    </location>
</feature>
<evidence type="ECO:0000259" key="10">
    <source>
        <dbReference type="PROSITE" id="PS50303"/>
    </source>
</evidence>
<keyword evidence="11" id="KW-0560">Oxidoreductase</keyword>
<dbReference type="GO" id="GO:0000288">
    <property type="term" value="P:nuclear-transcribed mRNA catabolic process, deadenylation-dependent decay"/>
    <property type="evidence" value="ECO:0007669"/>
    <property type="project" value="TreeGrafter"/>
</dbReference>
<evidence type="ECO:0000256" key="3">
    <source>
        <dbReference type="ARBA" id="ARBA00022737"/>
    </source>
</evidence>
<dbReference type="FunFam" id="1.25.10.10:FF:000004">
    <property type="entry name" value="Pumilio homolog 1 isoform 2"/>
    <property type="match status" value="1"/>
</dbReference>